<dbReference type="GO" id="GO:0015375">
    <property type="term" value="F:glycine:sodium symporter activity"/>
    <property type="evidence" value="ECO:0007669"/>
    <property type="project" value="TreeGrafter"/>
</dbReference>
<evidence type="ECO:0000256" key="7">
    <source>
        <dbReference type="ARBA" id="ARBA00023136"/>
    </source>
</evidence>
<evidence type="ECO:0000313" key="12">
    <source>
        <dbReference type="EMBL" id="KNC27697.1"/>
    </source>
</evidence>
<dbReference type="GO" id="GO:0046872">
    <property type="term" value="F:metal ion binding"/>
    <property type="evidence" value="ECO:0007669"/>
    <property type="project" value="UniProtKB-KW"/>
</dbReference>
<evidence type="ECO:0000256" key="6">
    <source>
        <dbReference type="ARBA" id="ARBA00022989"/>
    </source>
</evidence>
<comment type="subcellular location">
    <subcellularLocation>
        <location evidence="1">Membrane</location>
        <topology evidence="1">Multi-pass membrane protein</topology>
    </subcellularLocation>
</comment>
<dbReference type="InterPro" id="IPR000175">
    <property type="entry name" value="Na/ntran_symport"/>
</dbReference>
<accession>A0A0L0C621</accession>
<feature type="binding site" evidence="8">
    <location>
        <position position="135"/>
    </location>
    <ligand>
        <name>Na(+)</name>
        <dbReference type="ChEBI" id="CHEBI:29101"/>
        <label>1</label>
    </ligand>
</feature>
<evidence type="ECO:0000256" key="5">
    <source>
        <dbReference type="ARBA" id="ARBA00022847"/>
    </source>
</evidence>
<keyword evidence="8" id="KW-0915">Sodium</keyword>
<evidence type="ECO:0000256" key="1">
    <source>
        <dbReference type="ARBA" id="ARBA00004141"/>
    </source>
</evidence>
<evidence type="ECO:0000256" key="9">
    <source>
        <dbReference type="PIRSR" id="PIRSR600175-2"/>
    </source>
</evidence>
<keyword evidence="4 11" id="KW-0812">Transmembrane</keyword>
<name>A0A0L0C621_LUCCU</name>
<keyword evidence="3" id="KW-0813">Transport</keyword>
<dbReference type="GO" id="GO:0005886">
    <property type="term" value="C:plasma membrane"/>
    <property type="evidence" value="ECO:0007669"/>
    <property type="project" value="TreeGrafter"/>
</dbReference>
<dbReference type="Proteomes" id="UP000037069">
    <property type="component" value="Unassembled WGS sequence"/>
</dbReference>
<keyword evidence="13" id="KW-1185">Reference proteome</keyword>
<dbReference type="InterPro" id="IPR037272">
    <property type="entry name" value="SNS_sf"/>
</dbReference>
<gene>
    <name evidence="12" type="ORF">FF38_06210</name>
</gene>
<evidence type="ECO:0000256" key="4">
    <source>
        <dbReference type="ARBA" id="ARBA00022692"/>
    </source>
</evidence>
<dbReference type="OrthoDB" id="8041999at2759"/>
<evidence type="ECO:0000256" key="2">
    <source>
        <dbReference type="ARBA" id="ARBA00006459"/>
    </source>
</evidence>
<dbReference type="PANTHER" id="PTHR11616">
    <property type="entry name" value="SODIUM/CHLORIDE DEPENDENT TRANSPORTER"/>
    <property type="match status" value="1"/>
</dbReference>
<feature type="compositionally biased region" description="Polar residues" evidence="10">
    <location>
        <begin position="13"/>
        <end position="26"/>
    </location>
</feature>
<evidence type="ECO:0000256" key="11">
    <source>
        <dbReference type="SAM" id="Phobius"/>
    </source>
</evidence>
<dbReference type="EMBL" id="JRES01000863">
    <property type="protein sequence ID" value="KNC27697.1"/>
    <property type="molecule type" value="Genomic_DNA"/>
</dbReference>
<keyword evidence="5" id="KW-0769">Symport</keyword>
<evidence type="ECO:0000256" key="8">
    <source>
        <dbReference type="PIRSR" id="PIRSR600175-1"/>
    </source>
</evidence>
<dbReference type="AlphaFoldDB" id="A0A0L0C621"/>
<feature type="transmembrane region" description="Helical" evidence="11">
    <location>
        <begin position="127"/>
        <end position="151"/>
    </location>
</feature>
<keyword evidence="7 11" id="KW-0472">Membrane</keyword>
<evidence type="ECO:0000256" key="3">
    <source>
        <dbReference type="ARBA" id="ARBA00022448"/>
    </source>
</evidence>
<feature type="transmembrane region" description="Helical" evidence="11">
    <location>
        <begin position="199"/>
        <end position="226"/>
    </location>
</feature>
<organism evidence="12 13">
    <name type="scientific">Lucilia cuprina</name>
    <name type="common">Green bottle fly</name>
    <name type="synonym">Australian sheep blowfly</name>
    <dbReference type="NCBI Taxonomy" id="7375"/>
    <lineage>
        <taxon>Eukaryota</taxon>
        <taxon>Metazoa</taxon>
        <taxon>Ecdysozoa</taxon>
        <taxon>Arthropoda</taxon>
        <taxon>Hexapoda</taxon>
        <taxon>Insecta</taxon>
        <taxon>Pterygota</taxon>
        <taxon>Neoptera</taxon>
        <taxon>Endopterygota</taxon>
        <taxon>Diptera</taxon>
        <taxon>Brachycera</taxon>
        <taxon>Muscomorpha</taxon>
        <taxon>Oestroidea</taxon>
        <taxon>Calliphoridae</taxon>
        <taxon>Luciliinae</taxon>
        <taxon>Lucilia</taxon>
    </lineage>
</organism>
<keyword evidence="6 11" id="KW-1133">Transmembrane helix</keyword>
<sequence>MKSLYSEAKQHLSNCMPASSTSNANTNDKHELGHEYNYDSTNGDVFSADDECVSGSDGGIGAGDHDHEAMTCRDNTLNCHRRHSQTTTPPTIGLNNNFITNATTYDTLQKPFKYDKLRGRWSTAADFYFACTSHAFGTIVFSELTLFVSSFLGGYGLIPYLLGILLYAIPIFGVQTFLGQFSSSGTITVFRVAPIFKGIGYSILLHNLASLSYYAIIAAVPLVYAANSLHSVIPWMSCNNTWNTVNCSTHDFYDEDEEELFPHATVEFFRSIIRSDDNSPNPLSISWPILCAVIGIWLLTMLVLLKRVTFIGKFLRCLCLLMMTFFFAIFTHLLMYVGFTWEHFLDYLKPYVYTNHHSAIWAGMRAAIIMPMWLLGPGCGSVLQLASHNRFRHDSEKTTYWTAFTFLIMTQMAALCSHIAFDHFEDHVAILHDQIEEQHNMRFIYICYAYLFGSFVSLPNLWSFLFFAMLFFAELSAVVDNSNDDRFNGYI</sequence>
<comment type="caution">
    <text evidence="12">The sequence shown here is derived from an EMBL/GenBank/DDBJ whole genome shotgun (WGS) entry which is preliminary data.</text>
</comment>
<evidence type="ECO:0000256" key="10">
    <source>
        <dbReference type="SAM" id="MobiDB-lite"/>
    </source>
</evidence>
<feature type="transmembrane region" description="Helical" evidence="11">
    <location>
        <begin position="461"/>
        <end position="479"/>
    </location>
</feature>
<feature type="transmembrane region" description="Helical" evidence="11">
    <location>
        <begin position="359"/>
        <end position="386"/>
    </location>
</feature>
<evidence type="ECO:0008006" key="14">
    <source>
        <dbReference type="Google" id="ProtNLM"/>
    </source>
</evidence>
<evidence type="ECO:0000313" key="13">
    <source>
        <dbReference type="Proteomes" id="UP000037069"/>
    </source>
</evidence>
<feature type="transmembrane region" description="Helical" evidence="11">
    <location>
        <begin position="157"/>
        <end position="178"/>
    </location>
</feature>
<proteinExistence type="inferred from homology"/>
<feature type="transmembrane region" description="Helical" evidence="11">
    <location>
        <begin position="285"/>
        <end position="305"/>
    </location>
</feature>
<comment type="similarity">
    <text evidence="2">Belongs to the sodium:neurotransmitter symporter (SNF) (TC 2.A.22) family.</text>
</comment>
<reference evidence="12 13" key="1">
    <citation type="journal article" date="2015" name="Nat. Commun.">
        <title>Lucilia cuprina genome unlocks parasitic fly biology to underpin future interventions.</title>
        <authorList>
            <person name="Anstead C.A."/>
            <person name="Korhonen P.K."/>
            <person name="Young N.D."/>
            <person name="Hall R.S."/>
            <person name="Jex A.R."/>
            <person name="Murali S.C."/>
            <person name="Hughes D.S."/>
            <person name="Lee S.F."/>
            <person name="Perry T."/>
            <person name="Stroehlein A.J."/>
            <person name="Ansell B.R."/>
            <person name="Breugelmans B."/>
            <person name="Hofmann A."/>
            <person name="Qu J."/>
            <person name="Dugan S."/>
            <person name="Lee S.L."/>
            <person name="Chao H."/>
            <person name="Dinh H."/>
            <person name="Han Y."/>
            <person name="Doddapaneni H.V."/>
            <person name="Worley K.C."/>
            <person name="Muzny D.M."/>
            <person name="Ioannidis P."/>
            <person name="Waterhouse R.M."/>
            <person name="Zdobnov E.M."/>
            <person name="James P.J."/>
            <person name="Bagnall N.H."/>
            <person name="Kotze A.C."/>
            <person name="Gibbs R.A."/>
            <person name="Richards S."/>
            <person name="Batterham P."/>
            <person name="Gasser R.B."/>
        </authorList>
    </citation>
    <scope>NUCLEOTIDE SEQUENCE [LARGE SCALE GENOMIC DNA]</scope>
    <source>
        <strain evidence="12 13">LS</strain>
        <tissue evidence="12">Full body</tissue>
    </source>
</reference>
<dbReference type="OMA" id="YFIYMAI"/>
<dbReference type="Pfam" id="PF00209">
    <property type="entry name" value="SNF"/>
    <property type="match status" value="1"/>
</dbReference>
<protein>
    <recommendedName>
        <fullName evidence="14">Sodium-and chloride-dependent glycine transporter 1</fullName>
    </recommendedName>
</protein>
<keyword evidence="9" id="KW-1015">Disulfide bond</keyword>
<dbReference type="PRINTS" id="PR00176">
    <property type="entry name" value="NANEUSMPORT"/>
</dbReference>
<dbReference type="PANTHER" id="PTHR11616:SF240">
    <property type="entry name" value="BLOATED TUBULES, ISOFORM B-RELATED"/>
    <property type="match status" value="1"/>
</dbReference>
<dbReference type="PROSITE" id="PS50267">
    <property type="entry name" value="NA_NEUROTRAN_SYMP_3"/>
    <property type="match status" value="1"/>
</dbReference>
<feature type="region of interest" description="Disordered" evidence="10">
    <location>
        <begin position="13"/>
        <end position="34"/>
    </location>
</feature>
<feature type="transmembrane region" description="Helical" evidence="11">
    <location>
        <begin position="317"/>
        <end position="339"/>
    </location>
</feature>
<feature type="disulfide bond" evidence="9">
    <location>
        <begin position="238"/>
        <end position="247"/>
    </location>
</feature>
<dbReference type="SUPFAM" id="SSF161070">
    <property type="entry name" value="SNF-like"/>
    <property type="match status" value="1"/>
</dbReference>
<keyword evidence="8" id="KW-0479">Metal-binding</keyword>